<dbReference type="GO" id="GO:0004497">
    <property type="term" value="F:monooxygenase activity"/>
    <property type="evidence" value="ECO:0007669"/>
    <property type="project" value="InterPro"/>
</dbReference>
<reference evidence="3 4" key="1">
    <citation type="journal article" date="2010" name="Genome Biol. Evol.">
        <title>The sequence of a 1.8-mb bacterial linear plasmid reveals a rich evolutionary reservoir of secondary metabolic pathways.</title>
        <authorList>
            <person name="Medema M.H."/>
            <person name="Trefzer A."/>
            <person name="Kovalchuk A."/>
            <person name="van den Berg M."/>
            <person name="Mueller U."/>
            <person name="Heijne W."/>
            <person name="Wu L."/>
            <person name="Alam M.T."/>
            <person name="Ronning C.M."/>
            <person name="Nierman W.C."/>
            <person name="Bovenberg R.A.L."/>
            <person name="Breitling R."/>
            <person name="Takano E."/>
        </authorList>
    </citation>
    <scope>NUCLEOTIDE SEQUENCE [LARGE SCALE GENOMIC DNA]</scope>
    <source>
        <strain evidence="4">ATCC 27064 / DSM 738 / JCM 4710 / NBRC 13307 / NCIMB 12785 / NRRL 3585 / VKM Ac-602</strain>
        <plasmid evidence="3">pSCL4</plasmid>
    </source>
</reference>
<comment type="similarity">
    <text evidence="1">Belongs to the cytochrome P450 family.</text>
</comment>
<dbReference type="Gene3D" id="1.10.630.10">
    <property type="entry name" value="Cytochrome P450"/>
    <property type="match status" value="2"/>
</dbReference>
<proteinExistence type="inferred from homology"/>
<dbReference type="Pfam" id="PF00067">
    <property type="entry name" value="p450"/>
    <property type="match status" value="1"/>
</dbReference>
<organism evidence="3 4">
    <name type="scientific">Streptomyces clavuligerus</name>
    <dbReference type="NCBI Taxonomy" id="1901"/>
    <lineage>
        <taxon>Bacteria</taxon>
        <taxon>Bacillati</taxon>
        <taxon>Actinomycetota</taxon>
        <taxon>Actinomycetes</taxon>
        <taxon>Kitasatosporales</taxon>
        <taxon>Streptomycetaceae</taxon>
        <taxon>Streptomyces</taxon>
    </lineage>
</organism>
<dbReference type="GeneID" id="93733598"/>
<protein>
    <submittedName>
        <fullName evidence="3">Cytochrome P450</fullName>
    </submittedName>
</protein>
<gene>
    <name evidence="3" type="ORF">SCLAV_p0444</name>
</gene>
<dbReference type="SUPFAM" id="SSF48264">
    <property type="entry name" value="Cytochrome P450"/>
    <property type="match status" value="1"/>
</dbReference>
<dbReference type="GO" id="GO:0005506">
    <property type="term" value="F:iron ion binding"/>
    <property type="evidence" value="ECO:0007669"/>
    <property type="project" value="InterPro"/>
</dbReference>
<dbReference type="PANTHER" id="PTHR46696">
    <property type="entry name" value="P450, PUTATIVE (EUROFUNG)-RELATED"/>
    <property type="match status" value="1"/>
</dbReference>
<evidence type="ECO:0000313" key="3">
    <source>
        <dbReference type="EMBL" id="EFG03934.2"/>
    </source>
</evidence>
<evidence type="ECO:0000256" key="1">
    <source>
        <dbReference type="ARBA" id="ARBA00010617"/>
    </source>
</evidence>
<geneLocation type="plasmid" evidence="3 4">
    <name>pSCL4</name>
</geneLocation>
<dbReference type="PANTHER" id="PTHR46696:SF1">
    <property type="entry name" value="CYTOCHROME P450 YJIB-RELATED"/>
    <property type="match status" value="1"/>
</dbReference>
<evidence type="ECO:0000313" key="4">
    <source>
        <dbReference type="Proteomes" id="UP000002357"/>
    </source>
</evidence>
<dbReference type="RefSeq" id="WP_003963100.1">
    <property type="nucleotide sequence ID" value="NZ_CM000914.1"/>
</dbReference>
<dbReference type="GO" id="GO:0016705">
    <property type="term" value="F:oxidoreductase activity, acting on paired donors, with incorporation or reduction of molecular oxygen"/>
    <property type="evidence" value="ECO:0007669"/>
    <property type="project" value="InterPro"/>
</dbReference>
<accession>D5SJ41</accession>
<dbReference type="AlphaFoldDB" id="D5SJ41"/>
<name>D5SJ41_STRCL</name>
<feature type="region of interest" description="Disordered" evidence="2">
    <location>
        <begin position="145"/>
        <end position="172"/>
    </location>
</feature>
<keyword evidence="4" id="KW-1185">Reference proteome</keyword>
<dbReference type="InterPro" id="IPR001128">
    <property type="entry name" value="Cyt_P450"/>
</dbReference>
<dbReference type="Proteomes" id="UP000002357">
    <property type="component" value="Plasmid pSCL4"/>
</dbReference>
<evidence type="ECO:0000256" key="2">
    <source>
        <dbReference type="SAM" id="MobiDB-lite"/>
    </source>
</evidence>
<feature type="compositionally biased region" description="Low complexity" evidence="2">
    <location>
        <begin position="159"/>
        <end position="168"/>
    </location>
</feature>
<dbReference type="InterPro" id="IPR036396">
    <property type="entry name" value="Cyt_P450_sf"/>
</dbReference>
<keyword evidence="3" id="KW-0614">Plasmid</keyword>
<dbReference type="eggNOG" id="COG2124">
    <property type="taxonomic scope" value="Bacteria"/>
</dbReference>
<dbReference type="GO" id="GO:0020037">
    <property type="term" value="F:heme binding"/>
    <property type="evidence" value="ECO:0007669"/>
    <property type="project" value="InterPro"/>
</dbReference>
<sequence length="354" mass="37264">MSFPSSSVDLLDERVLADPCPVHAALRAVGPVVRLARHHAWAITHHQAVEEALTTGILIPRPADSSTPACPGHHPRPDTAAVRAVQTVLRQAREVLAGHTHAGVTDAAAAARHLTARTVLALAGTPRPAPLRLPARKPVTAALAALLHPTPPPTRPKTRPAGPGARPDGAGKGLSPVVRCALAHADVTAAGLTETLWQLAHHPDQWTRVRAQPSRLAPAALHEALRLQPPQPHQVFTAAATVLLSGVEVAAGDEVWLLHRAAGRDPAQWGPTADSFDIHRPRTNPRLPGSHCPTATALARAQTTTLLQALAAHPYLTPAAAPGRTHTTTQHTWLFAPLTTNPTTSHNPRGLPAS</sequence>
<dbReference type="EMBL" id="CM000914">
    <property type="protein sequence ID" value="EFG03934.2"/>
    <property type="molecule type" value="Genomic_DNA"/>
</dbReference>